<dbReference type="Gene3D" id="3.20.20.80">
    <property type="entry name" value="Glycosidases"/>
    <property type="match status" value="1"/>
</dbReference>
<evidence type="ECO:0000313" key="5">
    <source>
        <dbReference type="EMBL" id="RZU41926.1"/>
    </source>
</evidence>
<dbReference type="InterPro" id="IPR001547">
    <property type="entry name" value="Glyco_hydro_5"/>
</dbReference>
<dbReference type="Pfam" id="PF00150">
    <property type="entry name" value="Cellulase"/>
    <property type="match status" value="1"/>
</dbReference>
<feature type="domain" description="Glycoside hydrolase family 5" evidence="4">
    <location>
        <begin position="153"/>
        <end position="350"/>
    </location>
</feature>
<evidence type="ECO:0000256" key="3">
    <source>
        <dbReference type="RuleBase" id="RU361153"/>
    </source>
</evidence>
<name>A0A4V2G4Q6_9BACT</name>
<evidence type="ECO:0000256" key="1">
    <source>
        <dbReference type="ARBA" id="ARBA00022801"/>
    </source>
</evidence>
<dbReference type="GO" id="GO:0000272">
    <property type="term" value="P:polysaccharide catabolic process"/>
    <property type="evidence" value="ECO:0007669"/>
    <property type="project" value="InterPro"/>
</dbReference>
<dbReference type="EMBL" id="SHKW01000001">
    <property type="protein sequence ID" value="RZU41926.1"/>
    <property type="molecule type" value="Genomic_DNA"/>
</dbReference>
<protein>
    <submittedName>
        <fullName evidence="5">Cellulase (Glycosyl hydrolase family 5)</fullName>
    </submittedName>
</protein>
<sequence>MPCLRTVRNPAIDVPSSALQSSDNSIPLAFRIVLSSVPLARGDPSRPGGAEKKGPPSRFMGFFQKYPYHPSSIMTPMRIPAIFLALAILAAPALCAQPVAPSARWTEETANAWYARQPWLVGANYVPSDAINELEMFQAATFNPAINDRELGLAEAIGMNTMRVFLQDQLWKQDPKGFVSRLDAFLAIASRHHIRPILVLFDSCWESNPHLGPQHPPIPGIHNSGWVQSPGAAELSDPSYEPQLREYVVGIVSAFAKDDRILAWDIWNEPDNTNDHRFDEPKNKPELVAALLPKAFQWARSAHPTQPLTSGVWHGDWSDPARENPVTKIQLAESDIITFHNYGWPEEFEARVRSLQPLHRPILCTEYMARGSGSTFDTILPLAKQLHVAAINWGLVAGKTQTYLPWDSWQHPYVLSQPTIWFHEVFRHDGTPYRQREVDLIRQLTERGTGSQP</sequence>
<comment type="caution">
    <text evidence="5">The sequence shown here is derived from an EMBL/GenBank/DDBJ whole genome shotgun (WGS) entry which is preliminary data.</text>
</comment>
<accession>A0A4V2G4Q6</accession>
<dbReference type="GO" id="GO:0004553">
    <property type="term" value="F:hydrolase activity, hydrolyzing O-glycosyl compounds"/>
    <property type="evidence" value="ECO:0007669"/>
    <property type="project" value="InterPro"/>
</dbReference>
<organism evidence="5 6">
    <name type="scientific">Edaphobacter modestus</name>
    <dbReference type="NCBI Taxonomy" id="388466"/>
    <lineage>
        <taxon>Bacteria</taxon>
        <taxon>Pseudomonadati</taxon>
        <taxon>Acidobacteriota</taxon>
        <taxon>Terriglobia</taxon>
        <taxon>Terriglobales</taxon>
        <taxon>Acidobacteriaceae</taxon>
        <taxon>Edaphobacter</taxon>
    </lineage>
</organism>
<evidence type="ECO:0000256" key="2">
    <source>
        <dbReference type="ARBA" id="ARBA00023295"/>
    </source>
</evidence>
<gene>
    <name evidence="5" type="ORF">BDD14_3468</name>
</gene>
<reference evidence="5 6" key="1">
    <citation type="submission" date="2019-02" db="EMBL/GenBank/DDBJ databases">
        <title>Genomic Encyclopedia of Archaeal and Bacterial Type Strains, Phase II (KMG-II): from individual species to whole genera.</title>
        <authorList>
            <person name="Goeker M."/>
        </authorList>
    </citation>
    <scope>NUCLEOTIDE SEQUENCE [LARGE SCALE GENOMIC DNA]</scope>
    <source>
        <strain evidence="5 6">DSM 18101</strain>
    </source>
</reference>
<dbReference type="Proteomes" id="UP000292958">
    <property type="component" value="Unassembled WGS sequence"/>
</dbReference>
<keyword evidence="2 3" id="KW-0326">Glycosidase</keyword>
<keyword evidence="6" id="KW-1185">Reference proteome</keyword>
<dbReference type="AlphaFoldDB" id="A0A4V2G4Q6"/>
<evidence type="ECO:0000313" key="6">
    <source>
        <dbReference type="Proteomes" id="UP000292958"/>
    </source>
</evidence>
<keyword evidence="1 3" id="KW-0378">Hydrolase</keyword>
<dbReference type="InterPro" id="IPR017853">
    <property type="entry name" value="GH"/>
</dbReference>
<evidence type="ECO:0000259" key="4">
    <source>
        <dbReference type="Pfam" id="PF00150"/>
    </source>
</evidence>
<dbReference type="SUPFAM" id="SSF51445">
    <property type="entry name" value="(Trans)glycosidases"/>
    <property type="match status" value="1"/>
</dbReference>
<comment type="similarity">
    <text evidence="3">Belongs to the glycosyl hydrolase 5 (cellulase A) family.</text>
</comment>
<proteinExistence type="inferred from homology"/>